<comment type="caution">
    <text evidence="2">The sequence shown here is derived from an EMBL/GenBank/DDBJ whole genome shotgun (WGS) entry which is preliminary data.</text>
</comment>
<proteinExistence type="predicted"/>
<feature type="compositionally biased region" description="Basic residues" evidence="1">
    <location>
        <begin position="198"/>
        <end position="207"/>
    </location>
</feature>
<evidence type="ECO:0000256" key="1">
    <source>
        <dbReference type="SAM" id="MobiDB-lite"/>
    </source>
</evidence>
<gene>
    <name evidence="2" type="ORF">PCOR1329_LOCUS56202</name>
</gene>
<reference evidence="2" key="1">
    <citation type="submission" date="2023-10" db="EMBL/GenBank/DDBJ databases">
        <authorList>
            <person name="Chen Y."/>
            <person name="Shah S."/>
            <person name="Dougan E. K."/>
            <person name="Thang M."/>
            <person name="Chan C."/>
        </authorList>
    </citation>
    <scope>NUCLEOTIDE SEQUENCE [LARGE SCALE GENOMIC DNA]</scope>
</reference>
<evidence type="ECO:0000313" key="3">
    <source>
        <dbReference type="Proteomes" id="UP001189429"/>
    </source>
</evidence>
<dbReference type="Proteomes" id="UP001189429">
    <property type="component" value="Unassembled WGS sequence"/>
</dbReference>
<name>A0ABN9VAH2_9DINO</name>
<organism evidence="2 3">
    <name type="scientific">Prorocentrum cordatum</name>
    <dbReference type="NCBI Taxonomy" id="2364126"/>
    <lineage>
        <taxon>Eukaryota</taxon>
        <taxon>Sar</taxon>
        <taxon>Alveolata</taxon>
        <taxon>Dinophyceae</taxon>
        <taxon>Prorocentrales</taxon>
        <taxon>Prorocentraceae</taxon>
        <taxon>Prorocentrum</taxon>
    </lineage>
</organism>
<accession>A0ABN9VAH2</accession>
<evidence type="ECO:0008006" key="4">
    <source>
        <dbReference type="Google" id="ProtNLM"/>
    </source>
</evidence>
<feature type="compositionally biased region" description="Polar residues" evidence="1">
    <location>
        <begin position="211"/>
        <end position="220"/>
    </location>
</feature>
<feature type="non-terminal residue" evidence="2">
    <location>
        <position position="1"/>
    </location>
</feature>
<protein>
    <recommendedName>
        <fullName evidence="4">RNA helicase</fullName>
    </recommendedName>
</protein>
<dbReference type="EMBL" id="CAUYUJ010016912">
    <property type="protein sequence ID" value="CAK0869994.1"/>
    <property type="molecule type" value="Genomic_DNA"/>
</dbReference>
<keyword evidence="3" id="KW-1185">Reference proteome</keyword>
<feature type="region of interest" description="Disordered" evidence="1">
    <location>
        <begin position="61"/>
        <end position="129"/>
    </location>
</feature>
<sequence>EVRERIHGVDVQADLNVLETHLGHSSAPSKLISMKLKDMFDGCEIGGTWPCCAHRPRYERGVRRERDAARKKKKGAADSDETSSTSRARRIKAAGSKKDRRAGRDEGGAGGITGRRQHRPGGKEILEKNTYGSFTDVELDRRFGAQAGGDSGKNLMTEEEAMRFQESLRGSKAGRSRSRGRSRGGRSRKRGERERGRSSGRGRKKQVSRSPSWQPQRYDG</sequence>
<feature type="region of interest" description="Disordered" evidence="1">
    <location>
        <begin position="144"/>
        <end position="220"/>
    </location>
</feature>
<feature type="compositionally biased region" description="Basic residues" evidence="1">
    <location>
        <begin position="172"/>
        <end position="190"/>
    </location>
</feature>
<evidence type="ECO:0000313" key="2">
    <source>
        <dbReference type="EMBL" id="CAK0869994.1"/>
    </source>
</evidence>